<dbReference type="SUPFAM" id="SSF110324">
    <property type="entry name" value="Ribosomal L27 protein-like"/>
    <property type="match status" value="1"/>
</dbReference>
<evidence type="ECO:0000256" key="5">
    <source>
        <dbReference type="HAMAP-Rule" id="MF_00539"/>
    </source>
</evidence>
<keyword evidence="2 5" id="KW-0689">Ribosomal protein</keyword>
<evidence type="ECO:0000256" key="3">
    <source>
        <dbReference type="ARBA" id="ARBA00023274"/>
    </source>
</evidence>
<dbReference type="Pfam" id="PF01016">
    <property type="entry name" value="Ribosomal_L27"/>
    <property type="match status" value="1"/>
</dbReference>
<dbReference type="FunFam" id="2.40.50.100:FF:000004">
    <property type="entry name" value="50S ribosomal protein L27"/>
    <property type="match status" value="1"/>
</dbReference>
<organism evidence="7 8">
    <name type="scientific">Ureaplasma parvum</name>
    <name type="common">Ureaplasma urealyticum biotype 1</name>
    <dbReference type="NCBI Taxonomy" id="134821"/>
    <lineage>
        <taxon>Bacteria</taxon>
        <taxon>Bacillati</taxon>
        <taxon>Mycoplasmatota</taxon>
        <taxon>Mycoplasmoidales</taxon>
        <taxon>Mycoplasmoidaceae</taxon>
        <taxon>Ureaplasma</taxon>
    </lineage>
</organism>
<comment type="similarity">
    <text evidence="1 5">Belongs to the bacterial ribosomal protein bL27 family.</text>
</comment>
<evidence type="ECO:0000313" key="7">
    <source>
        <dbReference type="EMBL" id="ASD29893.1"/>
    </source>
</evidence>
<dbReference type="SMR" id="A0AAC9T352"/>
<dbReference type="NCBIfam" id="TIGR00062">
    <property type="entry name" value="L27"/>
    <property type="match status" value="1"/>
</dbReference>
<evidence type="ECO:0000256" key="6">
    <source>
        <dbReference type="SAM" id="MobiDB-lite"/>
    </source>
</evidence>
<dbReference type="GO" id="GO:0022625">
    <property type="term" value="C:cytosolic large ribosomal subunit"/>
    <property type="evidence" value="ECO:0007669"/>
    <property type="project" value="TreeGrafter"/>
</dbReference>
<dbReference type="GeneID" id="29672654"/>
<dbReference type="GO" id="GO:0003735">
    <property type="term" value="F:structural constituent of ribosome"/>
    <property type="evidence" value="ECO:0007669"/>
    <property type="project" value="InterPro"/>
</dbReference>
<accession>A0AAC9T352</accession>
<dbReference type="EMBL" id="CP021991">
    <property type="protein sequence ID" value="ASD29893.1"/>
    <property type="molecule type" value="Genomic_DNA"/>
</dbReference>
<dbReference type="Gene3D" id="2.40.50.100">
    <property type="match status" value="1"/>
</dbReference>
<reference evidence="7 8" key="1">
    <citation type="submission" date="2017-06" db="EMBL/GenBank/DDBJ databases">
        <title>Genome Sequencing and Comparative Genomics Analysis of Five Ureaplasma Urealyticums with Different Drug Resistance.</title>
        <authorList>
            <person name="Ma L."/>
            <person name="Jia T."/>
        </authorList>
    </citation>
    <scope>NUCLEOTIDE SEQUENCE [LARGE SCALE GENOMIC DNA]</scope>
    <source>
        <strain evidence="8">hebnu uu3</strain>
    </source>
</reference>
<proteinExistence type="inferred from homology"/>
<dbReference type="PANTHER" id="PTHR15893">
    <property type="entry name" value="RIBOSOMAL PROTEIN L27"/>
    <property type="match status" value="1"/>
</dbReference>
<evidence type="ECO:0000256" key="4">
    <source>
        <dbReference type="ARBA" id="ARBA00035175"/>
    </source>
</evidence>
<dbReference type="InterPro" id="IPR018261">
    <property type="entry name" value="Ribosomal_bL27_CS"/>
</dbReference>
<evidence type="ECO:0000256" key="2">
    <source>
        <dbReference type="ARBA" id="ARBA00022980"/>
    </source>
</evidence>
<keyword evidence="3 5" id="KW-0687">Ribonucleoprotein</keyword>
<dbReference type="PROSITE" id="PS00831">
    <property type="entry name" value="RIBOSOMAL_L27"/>
    <property type="match status" value="1"/>
</dbReference>
<dbReference type="RefSeq" id="WP_006688856.1">
    <property type="nucleotide sequence ID" value="NZ_CAMQQM010000003.1"/>
</dbReference>
<dbReference type="PRINTS" id="PR00063">
    <property type="entry name" value="RIBOSOMALL27"/>
</dbReference>
<sequence>MNKLYWLTDLQLFASKKGVGSSKNGRDSNPKYLGAKLGDGQSTKAGQIIYRQRGNKIYPGLNVGQGKDHTLFAKTAGVVKYTKFMGDKTKVSVLPKEDNN</sequence>
<evidence type="ECO:0000313" key="8">
    <source>
        <dbReference type="Proteomes" id="UP000197054"/>
    </source>
</evidence>
<dbReference type="HAMAP" id="MF_00539">
    <property type="entry name" value="Ribosomal_bL27"/>
    <property type="match status" value="1"/>
</dbReference>
<name>A0AAC9T352_UREPR</name>
<evidence type="ECO:0000256" key="1">
    <source>
        <dbReference type="ARBA" id="ARBA00010797"/>
    </source>
</evidence>
<gene>
    <name evidence="5" type="primary">rpmA</name>
    <name evidence="7" type="ORF">CEG42_01440</name>
</gene>
<dbReference type="OMA" id="GKDHTLH"/>
<dbReference type="Proteomes" id="UP000197054">
    <property type="component" value="Chromosome"/>
</dbReference>
<protein>
    <recommendedName>
        <fullName evidence="4 5">Large ribosomal subunit protein bL27</fullName>
    </recommendedName>
</protein>
<dbReference type="AlphaFoldDB" id="A0AAC9T352"/>
<dbReference type="GO" id="GO:0006412">
    <property type="term" value="P:translation"/>
    <property type="evidence" value="ECO:0007669"/>
    <property type="project" value="UniProtKB-UniRule"/>
</dbReference>
<feature type="region of interest" description="Disordered" evidence="6">
    <location>
        <begin position="17"/>
        <end position="39"/>
    </location>
</feature>
<dbReference type="PANTHER" id="PTHR15893:SF0">
    <property type="entry name" value="LARGE RIBOSOMAL SUBUNIT PROTEIN BL27M"/>
    <property type="match status" value="1"/>
</dbReference>
<dbReference type="InterPro" id="IPR001684">
    <property type="entry name" value="Ribosomal_bL27"/>
</dbReference>